<dbReference type="InterPro" id="IPR022792">
    <property type="entry name" value="T2SS_protein-GspN"/>
</dbReference>
<comment type="similarity">
    <text evidence="2">Belongs to the GSP N family.</text>
</comment>
<evidence type="ECO:0000256" key="5">
    <source>
        <dbReference type="ARBA" id="ARBA00022475"/>
    </source>
</evidence>
<keyword evidence="12" id="KW-1185">Reference proteome</keyword>
<dbReference type="OrthoDB" id="6118198at2"/>
<dbReference type="GO" id="GO:0005886">
    <property type="term" value="C:plasma membrane"/>
    <property type="evidence" value="ECO:0007669"/>
    <property type="project" value="UniProtKB-SubCell"/>
</dbReference>
<sequence length="248" mass="26712">MKKIIFFGLIAFLLAAVWQLPLSIAQPYLEKTVKGLSLGPTSGTIWNGEAKEFTLNNNSLGEVNWKIQPLKSLTSFKLKSYFKIQGKDINAEGVAGIGINKQLSFDDTTFDINSDYINKLQKNAKLSGNITGDISHATLSEKEVPQIKGIIDWKDGALSSPIKLGPGNYKAIVSPLSGDLDIKLSSNEAPIDLSGDIKLIKDWTYSTNISAKSSEPGIAAMLNLAGKKQANGSVTIVNKGDLSPFITP</sequence>
<comment type="subcellular location">
    <subcellularLocation>
        <location evidence="1">Cell inner membrane</location>
    </subcellularLocation>
</comment>
<proteinExistence type="inferred from homology"/>
<evidence type="ECO:0000256" key="4">
    <source>
        <dbReference type="ARBA" id="ARBA00022448"/>
    </source>
</evidence>
<evidence type="ECO:0000256" key="7">
    <source>
        <dbReference type="ARBA" id="ARBA00022692"/>
    </source>
</evidence>
<evidence type="ECO:0000256" key="9">
    <source>
        <dbReference type="ARBA" id="ARBA00023136"/>
    </source>
</evidence>
<evidence type="ECO:0000256" key="3">
    <source>
        <dbReference type="ARBA" id="ARBA00021563"/>
    </source>
</evidence>
<evidence type="ECO:0000256" key="10">
    <source>
        <dbReference type="ARBA" id="ARBA00030772"/>
    </source>
</evidence>
<dbReference type="RefSeq" id="WP_131907319.1">
    <property type="nucleotide sequence ID" value="NZ_BAAAFU010000007.1"/>
</dbReference>
<keyword evidence="6" id="KW-0997">Cell inner membrane</keyword>
<evidence type="ECO:0000256" key="1">
    <source>
        <dbReference type="ARBA" id="ARBA00004533"/>
    </source>
</evidence>
<reference evidence="11 12" key="1">
    <citation type="submission" date="2019-03" db="EMBL/GenBank/DDBJ databases">
        <title>Genomic Encyclopedia of Type Strains, Phase IV (KMG-IV): sequencing the most valuable type-strain genomes for metagenomic binning, comparative biology and taxonomic classification.</title>
        <authorList>
            <person name="Goeker M."/>
        </authorList>
    </citation>
    <scope>NUCLEOTIDE SEQUENCE [LARGE SCALE GENOMIC DNA]</scope>
    <source>
        <strain evidence="11 12">DSM 24830</strain>
    </source>
</reference>
<evidence type="ECO:0000256" key="6">
    <source>
        <dbReference type="ARBA" id="ARBA00022519"/>
    </source>
</evidence>
<gene>
    <name evidence="11" type="ORF">EV695_3555</name>
</gene>
<dbReference type="AlphaFoldDB" id="A0A4R1ESY3"/>
<dbReference type="GO" id="GO:0015628">
    <property type="term" value="P:protein secretion by the type II secretion system"/>
    <property type="evidence" value="ECO:0007669"/>
    <property type="project" value="InterPro"/>
</dbReference>
<dbReference type="EMBL" id="SMFQ01000005">
    <property type="protein sequence ID" value="TCJ82819.1"/>
    <property type="molecule type" value="Genomic_DNA"/>
</dbReference>
<name>A0A4R1ESY3_9GAMM</name>
<keyword evidence="4" id="KW-0813">Transport</keyword>
<comment type="caution">
    <text evidence="11">The sequence shown here is derived from an EMBL/GenBank/DDBJ whole genome shotgun (WGS) entry which is preliminary data.</text>
</comment>
<evidence type="ECO:0000313" key="11">
    <source>
        <dbReference type="EMBL" id="TCJ82819.1"/>
    </source>
</evidence>
<evidence type="ECO:0000256" key="2">
    <source>
        <dbReference type="ARBA" id="ARBA00007208"/>
    </source>
</evidence>
<keyword evidence="5" id="KW-1003">Cell membrane</keyword>
<dbReference type="Pfam" id="PF01203">
    <property type="entry name" value="T2SSN"/>
    <property type="match status" value="1"/>
</dbReference>
<evidence type="ECO:0000256" key="8">
    <source>
        <dbReference type="ARBA" id="ARBA00022927"/>
    </source>
</evidence>
<evidence type="ECO:0000313" key="12">
    <source>
        <dbReference type="Proteomes" id="UP000294887"/>
    </source>
</evidence>
<accession>A0A4R1ESY3</accession>
<keyword evidence="8" id="KW-0653">Protein transport</keyword>
<dbReference type="GO" id="GO:0015627">
    <property type="term" value="C:type II protein secretion system complex"/>
    <property type="evidence" value="ECO:0007669"/>
    <property type="project" value="InterPro"/>
</dbReference>
<keyword evidence="7" id="KW-0812">Transmembrane</keyword>
<organism evidence="11 12">
    <name type="scientific">Cocleimonas flava</name>
    <dbReference type="NCBI Taxonomy" id="634765"/>
    <lineage>
        <taxon>Bacteria</taxon>
        <taxon>Pseudomonadati</taxon>
        <taxon>Pseudomonadota</taxon>
        <taxon>Gammaproteobacteria</taxon>
        <taxon>Thiotrichales</taxon>
        <taxon>Thiotrichaceae</taxon>
        <taxon>Cocleimonas</taxon>
    </lineage>
</organism>
<keyword evidence="9" id="KW-0472">Membrane</keyword>
<dbReference type="Proteomes" id="UP000294887">
    <property type="component" value="Unassembled WGS sequence"/>
</dbReference>
<protein>
    <recommendedName>
        <fullName evidence="3">Type II secretion system protein N</fullName>
    </recommendedName>
    <alternativeName>
        <fullName evidence="10">General secretion pathway protein N</fullName>
    </alternativeName>
</protein>